<feature type="non-terminal residue" evidence="1">
    <location>
        <position position="196"/>
    </location>
</feature>
<gene>
    <name evidence="1" type="ORF">DHETER_LOCUS13969</name>
</gene>
<name>A0ACA9Q6E3_9GLOM</name>
<evidence type="ECO:0000313" key="1">
    <source>
        <dbReference type="EMBL" id="CAG8739678.1"/>
    </source>
</evidence>
<dbReference type="Proteomes" id="UP000789702">
    <property type="component" value="Unassembled WGS sequence"/>
</dbReference>
<proteinExistence type="predicted"/>
<evidence type="ECO:0000313" key="2">
    <source>
        <dbReference type="Proteomes" id="UP000789702"/>
    </source>
</evidence>
<reference evidence="1" key="1">
    <citation type="submission" date="2021-06" db="EMBL/GenBank/DDBJ databases">
        <authorList>
            <person name="Kallberg Y."/>
            <person name="Tangrot J."/>
            <person name="Rosling A."/>
        </authorList>
    </citation>
    <scope>NUCLEOTIDE SEQUENCE</scope>
    <source>
        <strain evidence="1">IL203A</strain>
    </source>
</reference>
<organism evidence="1 2">
    <name type="scientific">Dentiscutata heterogama</name>
    <dbReference type="NCBI Taxonomy" id="1316150"/>
    <lineage>
        <taxon>Eukaryota</taxon>
        <taxon>Fungi</taxon>
        <taxon>Fungi incertae sedis</taxon>
        <taxon>Mucoromycota</taxon>
        <taxon>Glomeromycotina</taxon>
        <taxon>Glomeromycetes</taxon>
        <taxon>Diversisporales</taxon>
        <taxon>Gigasporaceae</taxon>
        <taxon>Dentiscutata</taxon>
    </lineage>
</organism>
<dbReference type="EMBL" id="CAJVPU010040619">
    <property type="protein sequence ID" value="CAG8739678.1"/>
    <property type="molecule type" value="Genomic_DNA"/>
</dbReference>
<accession>A0ACA9Q6E3</accession>
<comment type="caution">
    <text evidence="1">The sequence shown here is derived from an EMBL/GenBank/DDBJ whole genome shotgun (WGS) entry which is preliminary data.</text>
</comment>
<keyword evidence="2" id="KW-1185">Reference proteome</keyword>
<protein>
    <submittedName>
        <fullName evidence="1">10653_t:CDS:1</fullName>
    </submittedName>
</protein>
<sequence length="196" mass="23161">MSTSEKPRRNQKRKSKKNDNIDSQTRSSQTNQTKLTKKQQLIKQTLETRKQFKQQSLEWQEKLYETVPLDILRDSAKYILPHHYEEIIEERNASKLCGYPICSKPKQTIQGQYRISYHAREIYDISELKCYCSTICFVSSKYFSAQLSVEPLYLRDLQNWKPVDVIPLGVDPRDLVKQDQSTKKNIHSGLNQRIEY</sequence>